<accession>A0A919LSQ0</accession>
<organism evidence="1 2">
    <name type="scientific">Klebsiella pneumoniae</name>
    <dbReference type="NCBI Taxonomy" id="573"/>
    <lineage>
        <taxon>Bacteria</taxon>
        <taxon>Pseudomonadati</taxon>
        <taxon>Pseudomonadota</taxon>
        <taxon>Gammaproteobacteria</taxon>
        <taxon>Enterobacterales</taxon>
        <taxon>Enterobacteriaceae</taxon>
        <taxon>Klebsiella/Raoultella group</taxon>
        <taxon>Klebsiella</taxon>
        <taxon>Klebsiella pneumoniae complex</taxon>
    </lineage>
</organism>
<dbReference type="Proteomes" id="UP000655094">
    <property type="component" value="Unassembled WGS sequence"/>
</dbReference>
<proteinExistence type="predicted"/>
<reference evidence="1" key="1">
    <citation type="submission" date="2020-10" db="EMBL/GenBank/DDBJ databases">
        <title>Genome Sequence of ESBL Producing Zambian Clinical Strains.</title>
        <authorList>
            <person name="Shawa M."/>
            <person name="Furuta Y."/>
            <person name="Simbotwe M."/>
            <person name="Mulenga E."/>
            <person name="Mubanga M."/>
            <person name="Mulenga G."/>
            <person name="Kaile C."/>
            <person name="Zorigt T."/>
            <person name="Hang'ombe B."/>
            <person name="Higashi H."/>
        </authorList>
    </citation>
    <scope>NUCLEOTIDE SEQUENCE</scope>
    <source>
        <strain evidence="1">Zam_UTH_09</strain>
    </source>
</reference>
<name>A0A919LSQ0_KLEPN</name>
<comment type="caution">
    <text evidence="1">The sequence shown here is derived from an EMBL/GenBank/DDBJ whole genome shotgun (WGS) entry which is preliminary data.</text>
</comment>
<dbReference type="AlphaFoldDB" id="A0A919LSQ0"/>
<protein>
    <submittedName>
        <fullName evidence="1">Uncharacterized protein</fullName>
    </submittedName>
</protein>
<evidence type="ECO:0000313" key="1">
    <source>
        <dbReference type="EMBL" id="GHK53953.1"/>
    </source>
</evidence>
<dbReference type="EMBL" id="BNFF01000001">
    <property type="protein sequence ID" value="GHK53953.1"/>
    <property type="molecule type" value="Genomic_DNA"/>
</dbReference>
<gene>
    <name evidence="1" type="ORF">KPZU09_36890</name>
</gene>
<sequence>MPGGGCALPGLLVRLRLSVGPASNGAAGRWHQARAAFIPGGGYALPGLQPKSPLAQGLLKLPVLAASTSLRRSRKAGAARMDAG</sequence>
<evidence type="ECO:0000313" key="2">
    <source>
        <dbReference type="Proteomes" id="UP000655094"/>
    </source>
</evidence>